<dbReference type="InterPro" id="IPR019327">
    <property type="entry name" value="WKF"/>
</dbReference>
<dbReference type="AlphaFoldDB" id="A0A9P5NQ04"/>
<dbReference type="PANTHER" id="PTHR22306">
    <property type="entry name" value="CHROMOSOME 7 OPEN READING FRAME 50"/>
    <property type="match status" value="1"/>
</dbReference>
<name>A0A9P5NQ04_GYMJU</name>
<protein>
    <recommendedName>
        <fullName evidence="2">WKF domain-containing protein</fullName>
    </recommendedName>
</protein>
<evidence type="ECO:0000256" key="1">
    <source>
        <dbReference type="SAM" id="MobiDB-lite"/>
    </source>
</evidence>
<evidence type="ECO:0000313" key="4">
    <source>
        <dbReference type="Proteomes" id="UP000724874"/>
    </source>
</evidence>
<feature type="region of interest" description="Disordered" evidence="1">
    <location>
        <begin position="67"/>
        <end position="86"/>
    </location>
</feature>
<organism evidence="3 4">
    <name type="scientific">Gymnopilus junonius</name>
    <name type="common">Spectacular rustgill mushroom</name>
    <name type="synonym">Gymnopilus spectabilis subsp. junonius</name>
    <dbReference type="NCBI Taxonomy" id="109634"/>
    <lineage>
        <taxon>Eukaryota</taxon>
        <taxon>Fungi</taxon>
        <taxon>Dikarya</taxon>
        <taxon>Basidiomycota</taxon>
        <taxon>Agaricomycotina</taxon>
        <taxon>Agaricomycetes</taxon>
        <taxon>Agaricomycetidae</taxon>
        <taxon>Agaricales</taxon>
        <taxon>Agaricineae</taxon>
        <taxon>Hymenogastraceae</taxon>
        <taxon>Gymnopilus</taxon>
    </lineage>
</organism>
<sequence length="146" mass="16115">MQMNKPEKWKFNKARQNWLVRNIWSPEAISDTYFPLVVKYLSPVQGGPRERLTQTCESYLKVEANAGKDEKTGSSPAAAATTIHVPRSILKPTPGPLIDISSSSEPIHDADAVIPQPPVPKTSIADIRRARAQSLLEALRSNDSNI</sequence>
<gene>
    <name evidence="3" type="ORF">CPB84DRAFT_1777190</name>
</gene>
<feature type="domain" description="WKF" evidence="2">
    <location>
        <begin position="4"/>
        <end position="58"/>
    </location>
</feature>
<dbReference type="EMBL" id="JADNYJ010000040">
    <property type="protein sequence ID" value="KAF8901683.1"/>
    <property type="molecule type" value="Genomic_DNA"/>
</dbReference>
<keyword evidence="4" id="KW-1185">Reference proteome</keyword>
<dbReference type="Pfam" id="PF10180">
    <property type="entry name" value="WKF"/>
    <property type="match status" value="1"/>
</dbReference>
<proteinExistence type="predicted"/>
<dbReference type="OrthoDB" id="10261563at2759"/>
<dbReference type="PANTHER" id="PTHR22306:SF2">
    <property type="entry name" value="CHROMOSOME 7 OPEN READING FRAME 50"/>
    <property type="match status" value="1"/>
</dbReference>
<evidence type="ECO:0000259" key="2">
    <source>
        <dbReference type="Pfam" id="PF10180"/>
    </source>
</evidence>
<dbReference type="Proteomes" id="UP000724874">
    <property type="component" value="Unassembled WGS sequence"/>
</dbReference>
<comment type="caution">
    <text evidence="3">The sequence shown here is derived from an EMBL/GenBank/DDBJ whole genome shotgun (WGS) entry which is preliminary data.</text>
</comment>
<evidence type="ECO:0000313" key="3">
    <source>
        <dbReference type="EMBL" id="KAF8901683.1"/>
    </source>
</evidence>
<reference evidence="3" key="1">
    <citation type="submission" date="2020-11" db="EMBL/GenBank/DDBJ databases">
        <authorList>
            <consortium name="DOE Joint Genome Institute"/>
            <person name="Ahrendt S."/>
            <person name="Riley R."/>
            <person name="Andreopoulos W."/>
            <person name="LaButti K."/>
            <person name="Pangilinan J."/>
            <person name="Ruiz-duenas F.J."/>
            <person name="Barrasa J.M."/>
            <person name="Sanchez-Garcia M."/>
            <person name="Camarero S."/>
            <person name="Miyauchi S."/>
            <person name="Serrano A."/>
            <person name="Linde D."/>
            <person name="Babiker R."/>
            <person name="Drula E."/>
            <person name="Ayuso-Fernandez I."/>
            <person name="Pacheco R."/>
            <person name="Padilla G."/>
            <person name="Ferreira P."/>
            <person name="Barriuso J."/>
            <person name="Kellner H."/>
            <person name="Castanera R."/>
            <person name="Alfaro M."/>
            <person name="Ramirez L."/>
            <person name="Pisabarro A.G."/>
            <person name="Kuo A."/>
            <person name="Tritt A."/>
            <person name="Lipzen A."/>
            <person name="He G."/>
            <person name="Yan M."/>
            <person name="Ng V."/>
            <person name="Cullen D."/>
            <person name="Martin F."/>
            <person name="Rosso M.-N."/>
            <person name="Henrissat B."/>
            <person name="Hibbett D."/>
            <person name="Martinez A.T."/>
            <person name="Grigoriev I.V."/>
        </authorList>
    </citation>
    <scope>NUCLEOTIDE SEQUENCE</scope>
    <source>
        <strain evidence="3">AH 44721</strain>
    </source>
</reference>
<accession>A0A9P5NQ04</accession>